<dbReference type="Proteomes" id="UP001199044">
    <property type="component" value="Unassembled WGS sequence"/>
</dbReference>
<comment type="subcellular location">
    <subcellularLocation>
        <location evidence="1 18">Cell inner membrane</location>
        <topology evidence="1 18">Multi-pass membrane protein</topology>
    </subcellularLocation>
</comment>
<dbReference type="InterPro" id="IPR013766">
    <property type="entry name" value="Thioredoxin_domain"/>
</dbReference>
<dbReference type="InterPro" id="IPR036249">
    <property type="entry name" value="Thioredoxin-like_sf"/>
</dbReference>
<keyword evidence="14 18" id="KW-1015">Disulfide bond</keyword>
<dbReference type="NCBIfam" id="NF001419">
    <property type="entry name" value="PRK00293.1"/>
    <property type="match status" value="1"/>
</dbReference>
<dbReference type="SUPFAM" id="SSF52833">
    <property type="entry name" value="Thioredoxin-like"/>
    <property type="match status" value="1"/>
</dbReference>
<dbReference type="InterPro" id="IPR028250">
    <property type="entry name" value="DsbDN"/>
</dbReference>
<dbReference type="InterPro" id="IPR035671">
    <property type="entry name" value="DsbD_gamma"/>
</dbReference>
<proteinExistence type="inferred from homology"/>
<feature type="transmembrane region" description="Helical" evidence="18">
    <location>
        <begin position="344"/>
        <end position="365"/>
    </location>
</feature>
<keyword evidence="3 18" id="KW-0813">Transport</keyword>
<keyword evidence="10 18" id="KW-1133">Transmembrane helix</keyword>
<evidence type="ECO:0000259" key="19">
    <source>
        <dbReference type="PROSITE" id="PS51352"/>
    </source>
</evidence>
<dbReference type="Gene3D" id="2.60.40.1250">
    <property type="entry name" value="Thiol:disulfide interchange protein DsbD, N-terminal domain"/>
    <property type="match status" value="1"/>
</dbReference>
<evidence type="ECO:0000256" key="2">
    <source>
        <dbReference type="ARBA" id="ARBA00007241"/>
    </source>
</evidence>
<feature type="transmembrane region" description="Helical" evidence="18">
    <location>
        <begin position="310"/>
        <end position="338"/>
    </location>
</feature>
<gene>
    <name evidence="18" type="primary">dsbD</name>
    <name evidence="20" type="ORF">LDJ79_09340</name>
</gene>
<dbReference type="HAMAP" id="MF_00399">
    <property type="entry name" value="DbsD"/>
    <property type="match status" value="1"/>
</dbReference>
<keyword evidence="7" id="KW-0732">Signal</keyword>
<comment type="similarity">
    <text evidence="2 18">Belongs to the thioredoxin family. DsbD subfamily.</text>
</comment>
<keyword evidence="21" id="KW-1185">Reference proteome</keyword>
<comment type="catalytic activity">
    <reaction evidence="16 18">
        <text>[protein]-dithiol + NAD(+) = [protein]-disulfide + NADH + H(+)</text>
        <dbReference type="Rhea" id="RHEA:18749"/>
        <dbReference type="Rhea" id="RHEA-COMP:10593"/>
        <dbReference type="Rhea" id="RHEA-COMP:10594"/>
        <dbReference type="ChEBI" id="CHEBI:15378"/>
        <dbReference type="ChEBI" id="CHEBI:29950"/>
        <dbReference type="ChEBI" id="CHEBI:50058"/>
        <dbReference type="ChEBI" id="CHEBI:57540"/>
        <dbReference type="ChEBI" id="CHEBI:57945"/>
        <dbReference type="EC" id="1.8.1.8"/>
    </reaction>
</comment>
<evidence type="ECO:0000256" key="14">
    <source>
        <dbReference type="ARBA" id="ARBA00023157"/>
    </source>
</evidence>
<keyword evidence="8 18" id="KW-0201">Cytochrome c-type biogenesis</keyword>
<dbReference type="InterPro" id="IPR036929">
    <property type="entry name" value="DsbDN_sf"/>
</dbReference>
<evidence type="ECO:0000256" key="16">
    <source>
        <dbReference type="ARBA" id="ARBA00047388"/>
    </source>
</evidence>
<evidence type="ECO:0000256" key="7">
    <source>
        <dbReference type="ARBA" id="ARBA00022729"/>
    </source>
</evidence>
<evidence type="ECO:0000256" key="1">
    <source>
        <dbReference type="ARBA" id="ARBA00004429"/>
    </source>
</evidence>
<evidence type="ECO:0000256" key="4">
    <source>
        <dbReference type="ARBA" id="ARBA00022475"/>
    </source>
</evidence>
<comment type="caution">
    <text evidence="18">Lacks conserved residue(s) required for the propagation of feature annotation.</text>
</comment>
<dbReference type="Pfam" id="PF11412">
    <property type="entry name" value="DsbD_N"/>
    <property type="match status" value="1"/>
</dbReference>
<feature type="transmembrane region" description="Helical" evidence="18">
    <location>
        <begin position="410"/>
        <end position="427"/>
    </location>
</feature>
<dbReference type="PROSITE" id="PS00194">
    <property type="entry name" value="THIOREDOXIN_1"/>
    <property type="match status" value="1"/>
</dbReference>
<dbReference type="Pfam" id="PF02683">
    <property type="entry name" value="DsbD_TM"/>
    <property type="match status" value="1"/>
</dbReference>
<protein>
    <recommendedName>
        <fullName evidence="18">Thiol:disulfide interchange protein DsbD</fullName>
        <ecNumber evidence="18">1.8.1.8</ecNumber>
    </recommendedName>
    <alternativeName>
        <fullName evidence="18">Protein-disulfide reductase</fullName>
        <shortName evidence="18">Disulfide reductase</shortName>
    </alternativeName>
</protein>
<sequence length="597" mass="66043">MTTIRLLSSWIILLTCFNAWGAFGNQSSFSLPTQQESFVTVDEAFNFSSYQQGRQLYLDWQIKPGYYLYQERMSIAADKVTLGQYEMPTATPHHDEFFGDVHIYTAPTSLSMPLSDYQAGATITISYQGCAEAGFCYPPETRQIEITPFNAVTSTTVSSTATAKVNTTSTPSSTSSLSLAQQLATHWWAPLLFILFGVGMAFTPCVLPMYPILTSLVLGQKSLSQARTLVLSVIYVQGMALTYTGLGLIVASAGVQFQAALQQPTVLITLSVLFLLLAASMFGLFTLQLPNSLQTKLTQWSNQQKSGHALGVFVMGAISGLVCSPCTTAPLSGALLYVAQSGDLLTGAITLYALSIGMGIPLILAAMFGQRLLPKAGLWMNHVKTLFGFVLLAAPIFLLERIIAESYVTLLWSLLGLISFAWVYHVLRQVNEVRWYHSLLTLMAILGCFFSAQGLWHWWNNSSSSYGNSATTEQIQHLPFTTIRNIDDLTQRLDLAKQQGKPVMLDFYADWCVACKEFEKYTFNTPLIRQHLSNFVLLQIDVTANTPEHIALMKKLNVLGLPTIDFWNAQGEQLSTARITGFMDAPQFDQHLSQFKL</sequence>
<evidence type="ECO:0000256" key="13">
    <source>
        <dbReference type="ARBA" id="ARBA00023136"/>
    </source>
</evidence>
<dbReference type="PROSITE" id="PS51352">
    <property type="entry name" value="THIOREDOXIN_2"/>
    <property type="match status" value="1"/>
</dbReference>
<evidence type="ECO:0000256" key="17">
    <source>
        <dbReference type="ARBA" id="ARBA00047804"/>
    </source>
</evidence>
<dbReference type="InterPro" id="IPR022910">
    <property type="entry name" value="Thiol_diS_interchange_DbsD"/>
</dbReference>
<dbReference type="EMBL" id="JAIWIU010000055">
    <property type="protein sequence ID" value="MCA2016312.1"/>
    <property type="molecule type" value="Genomic_DNA"/>
</dbReference>
<keyword evidence="11 18" id="KW-0560">Oxidoreductase</keyword>
<reference evidence="21" key="1">
    <citation type="submission" date="2023-07" db="EMBL/GenBank/DDBJ databases">
        <title>Molecular identification of indigenous halophilic bacteria isolated from red sea cost, biodegradation of synthetic dyes and assessment of degraded metabolite toxicity.</title>
        <authorList>
            <person name="Chaieb K."/>
            <person name="Altayb H.N."/>
        </authorList>
    </citation>
    <scope>NUCLEOTIDE SEQUENCE [LARGE SCALE GENOMIC DNA]</scope>
    <source>
        <strain evidence="21">K20</strain>
    </source>
</reference>
<evidence type="ECO:0000256" key="6">
    <source>
        <dbReference type="ARBA" id="ARBA00022692"/>
    </source>
</evidence>
<accession>A0ABS7YMX0</accession>
<keyword evidence="4 18" id="KW-1003">Cell membrane</keyword>
<comment type="function">
    <text evidence="18">Required to facilitate the formation of correct disulfide bonds in some periplasmic proteins and for the assembly of the periplasmic c-type cytochromes. Acts by transferring electrons from cytoplasmic thioredoxin to the periplasm. This transfer involves a cascade of disulfide bond formation and reduction steps.</text>
</comment>
<keyword evidence="13 18" id="KW-0472">Membrane</keyword>
<organism evidence="20 21">
    <name type="scientific">Vibrio tritonius</name>
    <dbReference type="NCBI Taxonomy" id="1435069"/>
    <lineage>
        <taxon>Bacteria</taxon>
        <taxon>Pseudomonadati</taxon>
        <taxon>Pseudomonadota</taxon>
        <taxon>Gammaproteobacteria</taxon>
        <taxon>Vibrionales</taxon>
        <taxon>Vibrionaceae</taxon>
        <taxon>Vibrio</taxon>
    </lineage>
</organism>
<evidence type="ECO:0000256" key="18">
    <source>
        <dbReference type="HAMAP-Rule" id="MF_00399"/>
    </source>
</evidence>
<feature type="disulfide bond" description="Redox-active" evidence="18">
    <location>
        <begin position="512"/>
        <end position="515"/>
    </location>
</feature>
<keyword evidence="15 18" id="KW-0676">Redox-active center</keyword>
<keyword evidence="6 18" id="KW-0812">Transmembrane</keyword>
<keyword evidence="9 18" id="KW-0249">Electron transport</keyword>
<comment type="catalytic activity">
    <reaction evidence="17 18">
        <text>[protein]-dithiol + NADP(+) = [protein]-disulfide + NADPH + H(+)</text>
        <dbReference type="Rhea" id="RHEA:18753"/>
        <dbReference type="Rhea" id="RHEA-COMP:10593"/>
        <dbReference type="Rhea" id="RHEA-COMP:10594"/>
        <dbReference type="ChEBI" id="CHEBI:15378"/>
        <dbReference type="ChEBI" id="CHEBI:29950"/>
        <dbReference type="ChEBI" id="CHEBI:50058"/>
        <dbReference type="ChEBI" id="CHEBI:57783"/>
        <dbReference type="ChEBI" id="CHEBI:58349"/>
        <dbReference type="EC" id="1.8.1.8"/>
    </reaction>
</comment>
<evidence type="ECO:0000256" key="3">
    <source>
        <dbReference type="ARBA" id="ARBA00022448"/>
    </source>
</evidence>
<feature type="transmembrane region" description="Helical" evidence="18">
    <location>
        <begin position="266"/>
        <end position="289"/>
    </location>
</feature>
<evidence type="ECO:0000313" key="21">
    <source>
        <dbReference type="Proteomes" id="UP001199044"/>
    </source>
</evidence>
<dbReference type="InterPro" id="IPR017937">
    <property type="entry name" value="Thioredoxin_CS"/>
</dbReference>
<evidence type="ECO:0000256" key="10">
    <source>
        <dbReference type="ARBA" id="ARBA00022989"/>
    </source>
</evidence>
<comment type="caution">
    <text evidence="20">The sequence shown here is derived from an EMBL/GenBank/DDBJ whole genome shotgun (WGS) entry which is preliminary data.</text>
</comment>
<dbReference type="PANTHER" id="PTHR32234:SF0">
    <property type="entry name" value="THIOL:DISULFIDE INTERCHANGE PROTEIN DSBD"/>
    <property type="match status" value="1"/>
</dbReference>
<evidence type="ECO:0000256" key="11">
    <source>
        <dbReference type="ARBA" id="ARBA00023002"/>
    </source>
</evidence>
<evidence type="ECO:0000256" key="8">
    <source>
        <dbReference type="ARBA" id="ARBA00022748"/>
    </source>
</evidence>
<dbReference type="SUPFAM" id="SSF74863">
    <property type="entry name" value="Thiol:disulfide interchange protein DsbD, N-terminal domain (DsbD-alpha)"/>
    <property type="match status" value="1"/>
</dbReference>
<dbReference type="EC" id="1.8.1.8" evidence="18"/>
<dbReference type="Gene3D" id="3.40.30.10">
    <property type="entry name" value="Glutaredoxin"/>
    <property type="match status" value="1"/>
</dbReference>
<dbReference type="RefSeq" id="WP_225250375.1">
    <property type="nucleotide sequence ID" value="NZ_JAIWIU010000055.1"/>
</dbReference>
<keyword evidence="5 18" id="KW-0997">Cell inner membrane</keyword>
<feature type="transmembrane region" description="Helical" evidence="18">
    <location>
        <begin position="439"/>
        <end position="459"/>
    </location>
</feature>
<dbReference type="CDD" id="cd02953">
    <property type="entry name" value="DsbDgamma"/>
    <property type="match status" value="1"/>
</dbReference>
<evidence type="ECO:0000313" key="20">
    <source>
        <dbReference type="EMBL" id="MCA2016312.1"/>
    </source>
</evidence>
<name>A0ABS7YMX0_9VIBR</name>
<feature type="domain" description="Thioredoxin" evidence="19">
    <location>
        <begin position="459"/>
        <end position="597"/>
    </location>
</feature>
<dbReference type="PANTHER" id="PTHR32234">
    <property type="entry name" value="THIOL:DISULFIDE INTERCHANGE PROTEIN DSBD"/>
    <property type="match status" value="1"/>
</dbReference>
<evidence type="ECO:0000256" key="9">
    <source>
        <dbReference type="ARBA" id="ARBA00022982"/>
    </source>
</evidence>
<feature type="disulfide bond" description="Redox-active" evidence="18">
    <location>
        <begin position="130"/>
        <end position="136"/>
    </location>
</feature>
<evidence type="ECO:0000256" key="12">
    <source>
        <dbReference type="ARBA" id="ARBA00023027"/>
    </source>
</evidence>
<evidence type="ECO:0000256" key="5">
    <source>
        <dbReference type="ARBA" id="ARBA00022519"/>
    </source>
</evidence>
<feature type="transmembrane region" description="Helical" evidence="18">
    <location>
        <begin position="187"/>
        <end position="207"/>
    </location>
</feature>
<keyword evidence="12 18" id="KW-0520">NAD</keyword>
<dbReference type="Pfam" id="PF13899">
    <property type="entry name" value="Thioredoxin_7"/>
    <property type="match status" value="1"/>
</dbReference>
<feature type="transmembrane region" description="Helical" evidence="18">
    <location>
        <begin position="228"/>
        <end position="254"/>
    </location>
</feature>
<dbReference type="InterPro" id="IPR003834">
    <property type="entry name" value="Cyt_c_assmbl_TM_dom"/>
</dbReference>
<evidence type="ECO:0000256" key="15">
    <source>
        <dbReference type="ARBA" id="ARBA00023284"/>
    </source>
</evidence>
<feature type="transmembrane region" description="Helical" evidence="18">
    <location>
        <begin position="386"/>
        <end position="404"/>
    </location>
</feature>